<feature type="chain" id="PRO_5046035988" evidence="7">
    <location>
        <begin position="35"/>
        <end position="226"/>
    </location>
</feature>
<keyword evidence="6" id="KW-1133">Transmembrane helix</keyword>
<sequence>MHLNPARRRRALAVLLAAALAPALGLAVAQPAAAHDRLLSSDPADGATLDAPPAQLALVFSAEVLEAGAQVSVTTPDGTTPARVSVDGDEVVAALPADLPGGEWDVAWRVVSSDGHPIEGELGYTVADAAPSPSPGAPSAGPSPSPSGTPTTASPTPSDETPAAAGHGHGGTPGADLDADGEAGWATAWLFPVAVLAAVGVAAAVVLRLRRRDEPGSGPDDADPDA</sequence>
<gene>
    <name evidence="9" type="ORF">M1843_09060</name>
</gene>
<feature type="compositionally biased region" description="Pro residues" evidence="5">
    <location>
        <begin position="132"/>
        <end position="147"/>
    </location>
</feature>
<evidence type="ECO:0000256" key="1">
    <source>
        <dbReference type="ARBA" id="ARBA00004196"/>
    </source>
</evidence>
<keyword evidence="10" id="KW-1185">Reference proteome</keyword>
<reference evidence="9 10" key="1">
    <citation type="submission" date="2022-02" db="EMBL/GenBank/DDBJ databases">
        <title>The car tank lid bacteriome: a reservoir of bacteria with potential in bioremediation of fuel.</title>
        <authorList>
            <person name="Vidal-Verdu A."/>
            <person name="Gomez-Martinez D."/>
            <person name="Latorre-Perez A."/>
            <person name="Pereto J."/>
            <person name="Porcar M."/>
        </authorList>
    </citation>
    <scope>NUCLEOTIDE SEQUENCE [LARGE SCALE GENOMIC DNA]</scope>
    <source>
        <strain evidence="9 10">4D.3</strain>
    </source>
</reference>
<protein>
    <submittedName>
        <fullName evidence="9">Copper resistance protein CopC</fullName>
    </submittedName>
</protein>
<dbReference type="PANTHER" id="PTHR34820:SF4">
    <property type="entry name" value="INNER MEMBRANE PROTEIN YEBZ"/>
    <property type="match status" value="1"/>
</dbReference>
<evidence type="ECO:0000259" key="8">
    <source>
        <dbReference type="Pfam" id="PF04234"/>
    </source>
</evidence>
<name>A0ABT0J338_9MICO</name>
<keyword evidence="3 7" id="KW-0732">Signal</keyword>
<feature type="region of interest" description="Disordered" evidence="5">
    <location>
        <begin position="126"/>
        <end position="180"/>
    </location>
</feature>
<proteinExistence type="predicted"/>
<evidence type="ECO:0000256" key="6">
    <source>
        <dbReference type="SAM" id="Phobius"/>
    </source>
</evidence>
<feature type="signal peptide" evidence="7">
    <location>
        <begin position="1"/>
        <end position="34"/>
    </location>
</feature>
<dbReference type="InterPro" id="IPR007348">
    <property type="entry name" value="CopC_dom"/>
</dbReference>
<evidence type="ECO:0000256" key="3">
    <source>
        <dbReference type="ARBA" id="ARBA00022729"/>
    </source>
</evidence>
<feature type="domain" description="CopC" evidence="8">
    <location>
        <begin position="35"/>
        <end position="126"/>
    </location>
</feature>
<feature type="compositionally biased region" description="Low complexity" evidence="5">
    <location>
        <begin position="148"/>
        <end position="166"/>
    </location>
</feature>
<keyword evidence="4" id="KW-0186">Copper</keyword>
<evidence type="ECO:0000256" key="2">
    <source>
        <dbReference type="ARBA" id="ARBA00022723"/>
    </source>
</evidence>
<dbReference type="Pfam" id="PF04234">
    <property type="entry name" value="CopC"/>
    <property type="match status" value="1"/>
</dbReference>
<keyword evidence="6" id="KW-0812">Transmembrane</keyword>
<dbReference type="InterPro" id="IPR014756">
    <property type="entry name" value="Ig_E-set"/>
</dbReference>
<evidence type="ECO:0000256" key="7">
    <source>
        <dbReference type="SAM" id="SignalP"/>
    </source>
</evidence>
<dbReference type="EMBL" id="JALQCY010000003">
    <property type="protein sequence ID" value="MCK9793892.1"/>
    <property type="molecule type" value="Genomic_DNA"/>
</dbReference>
<evidence type="ECO:0000256" key="5">
    <source>
        <dbReference type="SAM" id="MobiDB-lite"/>
    </source>
</evidence>
<organism evidence="9 10">
    <name type="scientific">Isoptericola peretonis</name>
    <dbReference type="NCBI Taxonomy" id="2918523"/>
    <lineage>
        <taxon>Bacteria</taxon>
        <taxon>Bacillati</taxon>
        <taxon>Actinomycetota</taxon>
        <taxon>Actinomycetes</taxon>
        <taxon>Micrococcales</taxon>
        <taxon>Promicromonosporaceae</taxon>
        <taxon>Isoptericola</taxon>
    </lineage>
</organism>
<dbReference type="InterPro" id="IPR006311">
    <property type="entry name" value="TAT_signal"/>
</dbReference>
<dbReference type="PROSITE" id="PS51318">
    <property type="entry name" value="TAT"/>
    <property type="match status" value="1"/>
</dbReference>
<evidence type="ECO:0000313" key="10">
    <source>
        <dbReference type="Proteomes" id="UP001651050"/>
    </source>
</evidence>
<feature type="transmembrane region" description="Helical" evidence="6">
    <location>
        <begin position="189"/>
        <end position="207"/>
    </location>
</feature>
<comment type="caution">
    <text evidence="9">The sequence shown here is derived from an EMBL/GenBank/DDBJ whole genome shotgun (WGS) entry which is preliminary data.</text>
</comment>
<dbReference type="Proteomes" id="UP001651050">
    <property type="component" value="Unassembled WGS sequence"/>
</dbReference>
<comment type="subcellular location">
    <subcellularLocation>
        <location evidence="1">Cell envelope</location>
    </subcellularLocation>
</comment>
<dbReference type="SUPFAM" id="SSF81296">
    <property type="entry name" value="E set domains"/>
    <property type="match status" value="1"/>
</dbReference>
<dbReference type="Gene3D" id="2.60.40.1220">
    <property type="match status" value="1"/>
</dbReference>
<dbReference type="InterPro" id="IPR032694">
    <property type="entry name" value="CopC/D"/>
</dbReference>
<dbReference type="RefSeq" id="WP_416343754.1">
    <property type="nucleotide sequence ID" value="NZ_JALQCY010000003.1"/>
</dbReference>
<dbReference type="PANTHER" id="PTHR34820">
    <property type="entry name" value="INNER MEMBRANE PROTEIN YEBZ"/>
    <property type="match status" value="1"/>
</dbReference>
<evidence type="ECO:0000256" key="4">
    <source>
        <dbReference type="ARBA" id="ARBA00023008"/>
    </source>
</evidence>
<evidence type="ECO:0000313" key="9">
    <source>
        <dbReference type="EMBL" id="MCK9793892.1"/>
    </source>
</evidence>
<dbReference type="InterPro" id="IPR014755">
    <property type="entry name" value="Cu-Rt/internalin_Ig-like"/>
</dbReference>
<accession>A0ABT0J338</accession>
<keyword evidence="6" id="KW-0472">Membrane</keyword>
<keyword evidence="2" id="KW-0479">Metal-binding</keyword>